<dbReference type="AlphaFoldDB" id="A0AAD5TWR5"/>
<name>A0AAD5TWR5_9FUNG</name>
<dbReference type="EMBL" id="JADGJW010000786">
    <property type="protein sequence ID" value="KAJ3212282.1"/>
    <property type="molecule type" value="Genomic_DNA"/>
</dbReference>
<accession>A0AAD5TWR5</accession>
<proteinExistence type="predicted"/>
<reference evidence="1" key="1">
    <citation type="submission" date="2020-05" db="EMBL/GenBank/DDBJ databases">
        <title>Phylogenomic resolution of chytrid fungi.</title>
        <authorList>
            <person name="Stajich J.E."/>
            <person name="Amses K."/>
            <person name="Simmons R."/>
            <person name="Seto K."/>
            <person name="Myers J."/>
            <person name="Bonds A."/>
            <person name="Quandt C.A."/>
            <person name="Barry K."/>
            <person name="Liu P."/>
            <person name="Grigoriev I."/>
            <person name="Longcore J.E."/>
            <person name="James T.Y."/>
        </authorList>
    </citation>
    <scope>NUCLEOTIDE SEQUENCE</scope>
    <source>
        <strain evidence="1">JEL0476</strain>
    </source>
</reference>
<organism evidence="1 2">
    <name type="scientific">Clydaea vesicula</name>
    <dbReference type="NCBI Taxonomy" id="447962"/>
    <lineage>
        <taxon>Eukaryota</taxon>
        <taxon>Fungi</taxon>
        <taxon>Fungi incertae sedis</taxon>
        <taxon>Chytridiomycota</taxon>
        <taxon>Chytridiomycota incertae sedis</taxon>
        <taxon>Chytridiomycetes</taxon>
        <taxon>Lobulomycetales</taxon>
        <taxon>Lobulomycetaceae</taxon>
        <taxon>Clydaea</taxon>
    </lineage>
</organism>
<evidence type="ECO:0000313" key="1">
    <source>
        <dbReference type="EMBL" id="KAJ3212282.1"/>
    </source>
</evidence>
<comment type="caution">
    <text evidence="1">The sequence shown here is derived from an EMBL/GenBank/DDBJ whole genome shotgun (WGS) entry which is preliminary data.</text>
</comment>
<sequence length="191" mass="22058">MYVMQVNLDCYEKIIANEKTDFVIEDEMDKFHEMASPNLSDANFSLDNLIIDPNNGKSLTSRSVTKSSLLSMEELLLVTKASLPKGCDIEVKELIKKRSTIKENFYDHDSIVASVEPDLSSKEITVSDTLCSDDNFELQSLQEFTRKLKYMLRIERYKKNEIKVYFKADQHDIKSNSQKFLSILDKVYCIT</sequence>
<dbReference type="Proteomes" id="UP001211065">
    <property type="component" value="Unassembled WGS sequence"/>
</dbReference>
<keyword evidence="2" id="KW-1185">Reference proteome</keyword>
<gene>
    <name evidence="1" type="ORF">HK099_007764</name>
</gene>
<protein>
    <submittedName>
        <fullName evidence="1">Uncharacterized protein</fullName>
    </submittedName>
</protein>
<evidence type="ECO:0000313" key="2">
    <source>
        <dbReference type="Proteomes" id="UP001211065"/>
    </source>
</evidence>